<keyword evidence="2" id="KW-1185">Reference proteome</keyword>
<comment type="caution">
    <text evidence="1">The sequence shown here is derived from an EMBL/GenBank/DDBJ whole genome shotgun (WGS) entry which is preliminary data.</text>
</comment>
<sequence length="535" mass="61452">MSKVSCRTDPNRFCYVCGSLTFKGDIRNMSNTVISLYYAYFKKDVSGLDKRYVPCGVCNTCYMTLRSWSKGDRKSMPFGTPMIWCRPTNHPEDCYFCQWDTDGFNRSNRRQIKYPEFTSAQRPLPHDCNVPVPPSPWILQDDSCGDQDSGIDSIDFTDPTMELPEETMVGPTLFNQKRLNDLVRDLSLTKEEAQLLGSRLQETNLLLPGTTFSQYRHREEEFTPFFAKEDSLSLNKQQELKINLQPGQFIVCFDFAENYAFVVQNSAQSCHWNNNQATIFTVVIYYVENSELKHKSLAIIFDNLAHDTYSVYQYQKIIIEYLRKNLELVTKIFYVTGGASQHFKNKSNFANLVAHEKYFGVVAEWHFHATAHGKGACDGIGPNLKRGAELASSQCSTQRHILTPQSLFEWVKKYCKETEVFLSGKEVYEQVKDELKTRFDMNTDPIPGTLQSHAFIPTSGGLLMFKKYSLASEYNIFPKKQRAPKEASQITKRRKTPAKKNSQTKPKTAKRPQVKQKPVKRLPIKKVGKKSKAER</sequence>
<protein>
    <submittedName>
        <fullName evidence="1">Uncharacterized protein</fullName>
    </submittedName>
</protein>
<proteinExistence type="predicted"/>
<accession>A0ACC2PM34</accession>
<gene>
    <name evidence="1" type="ORF">QAD02_020448</name>
</gene>
<reference evidence="1" key="1">
    <citation type="submission" date="2023-04" db="EMBL/GenBank/DDBJ databases">
        <title>A chromosome-level genome assembly of the parasitoid wasp Eretmocerus hayati.</title>
        <authorList>
            <person name="Zhong Y."/>
            <person name="Liu S."/>
            <person name="Liu Y."/>
        </authorList>
    </citation>
    <scope>NUCLEOTIDE SEQUENCE</scope>
    <source>
        <strain evidence="1">ZJU_SS_LIU_2023</strain>
    </source>
</reference>
<evidence type="ECO:0000313" key="1">
    <source>
        <dbReference type="EMBL" id="KAJ8684655.1"/>
    </source>
</evidence>
<dbReference type="Proteomes" id="UP001239111">
    <property type="component" value="Chromosome 1"/>
</dbReference>
<dbReference type="EMBL" id="CM056741">
    <property type="protein sequence ID" value="KAJ8684655.1"/>
    <property type="molecule type" value="Genomic_DNA"/>
</dbReference>
<name>A0ACC2PM34_9HYME</name>
<organism evidence="1 2">
    <name type="scientific">Eretmocerus hayati</name>
    <dbReference type="NCBI Taxonomy" id="131215"/>
    <lineage>
        <taxon>Eukaryota</taxon>
        <taxon>Metazoa</taxon>
        <taxon>Ecdysozoa</taxon>
        <taxon>Arthropoda</taxon>
        <taxon>Hexapoda</taxon>
        <taxon>Insecta</taxon>
        <taxon>Pterygota</taxon>
        <taxon>Neoptera</taxon>
        <taxon>Endopterygota</taxon>
        <taxon>Hymenoptera</taxon>
        <taxon>Apocrita</taxon>
        <taxon>Proctotrupomorpha</taxon>
        <taxon>Chalcidoidea</taxon>
        <taxon>Aphelinidae</taxon>
        <taxon>Aphelininae</taxon>
        <taxon>Eretmocerus</taxon>
    </lineage>
</organism>
<evidence type="ECO:0000313" key="2">
    <source>
        <dbReference type="Proteomes" id="UP001239111"/>
    </source>
</evidence>